<dbReference type="EMBL" id="KY494864">
    <property type="protein sequence ID" value="ARD70371.1"/>
    <property type="molecule type" value="Genomic_DNA"/>
</dbReference>
<sequence length="121" mass="13537">MSVPPAGYDQDSYGFEAANMRYPNSLMTTYFNGCAGGQSEPCVVIFRDEEVVIEYTRKGQPSTYRGHLKDGIYSLRYWPEADGFVGEATLCAPEGNLMDGDWCEQEGGSKDVGTWEIELRR</sequence>
<keyword evidence="1" id="KW-0614">Plasmid</keyword>
<organism evidence="1">
    <name type="scientific">Pseudomonas aeruginosa</name>
    <dbReference type="NCBI Taxonomy" id="287"/>
    <lineage>
        <taxon>Bacteria</taxon>
        <taxon>Pseudomonadati</taxon>
        <taxon>Pseudomonadota</taxon>
        <taxon>Gammaproteobacteria</taxon>
        <taxon>Pseudomonadales</taxon>
        <taxon>Pseudomonadaceae</taxon>
        <taxon>Pseudomonas</taxon>
    </lineage>
</organism>
<evidence type="ECO:0000313" key="1">
    <source>
        <dbReference type="EMBL" id="ARD70371.1"/>
    </source>
</evidence>
<name>A0A1V0M696_PSEAI</name>
<protein>
    <recommendedName>
        <fullName evidence="2">Lipoprotein</fullName>
    </recommendedName>
</protein>
<accession>A0A1V0M696</accession>
<dbReference type="AlphaFoldDB" id="A0A1V0M696"/>
<proteinExistence type="predicted"/>
<geneLocation type="plasmid" evidence="1">
    <name>pJB37</name>
</geneLocation>
<reference evidence="1" key="1">
    <citation type="submission" date="2017-01" db="EMBL/GenBank/DDBJ databases">
        <title>Complete nucleotide sequence of an IncP-2 blaVIM-2-harboring megaplasmid from Pseudomonas aeruginosa.</title>
        <authorList>
            <person name="Botelho J."/>
            <person name="Grosso F."/>
            <person name="Mabrouk A."/>
            <person name="Peixe L."/>
        </authorList>
    </citation>
    <scope>NUCLEOTIDE SEQUENCE</scope>
    <source>
        <strain evidence="1">FFUP_PS_37</strain>
        <plasmid evidence="1">pJB37</plasmid>
    </source>
</reference>
<evidence type="ECO:0008006" key="2">
    <source>
        <dbReference type="Google" id="ProtNLM"/>
    </source>
</evidence>